<protein>
    <submittedName>
        <fullName evidence="1">IL7R isoform 4</fullName>
    </submittedName>
</protein>
<dbReference type="EMBL" id="NBAG03000430">
    <property type="protein sequence ID" value="PNI25670.1"/>
    <property type="molecule type" value="Genomic_DNA"/>
</dbReference>
<organism evidence="1 2">
    <name type="scientific">Pan troglodytes</name>
    <name type="common">Chimpanzee</name>
    <dbReference type="NCBI Taxonomy" id="9598"/>
    <lineage>
        <taxon>Eukaryota</taxon>
        <taxon>Metazoa</taxon>
        <taxon>Chordata</taxon>
        <taxon>Craniata</taxon>
        <taxon>Vertebrata</taxon>
        <taxon>Euteleostomi</taxon>
        <taxon>Mammalia</taxon>
        <taxon>Eutheria</taxon>
        <taxon>Euarchontoglires</taxon>
        <taxon>Primates</taxon>
        <taxon>Haplorrhini</taxon>
        <taxon>Catarrhini</taxon>
        <taxon>Hominidae</taxon>
        <taxon>Pan</taxon>
    </lineage>
</organism>
<name>A0A2J8JSB8_PANTR</name>
<dbReference type="SMR" id="A0A2J8JSB8"/>
<evidence type="ECO:0000313" key="2">
    <source>
        <dbReference type="Proteomes" id="UP000236370"/>
    </source>
</evidence>
<dbReference type="Proteomes" id="UP000236370">
    <property type="component" value="Unassembled WGS sequence"/>
</dbReference>
<dbReference type="SUPFAM" id="SSF49265">
    <property type="entry name" value="Fibronectin type III"/>
    <property type="match status" value="1"/>
</dbReference>
<dbReference type="Gene3D" id="2.60.40.10">
    <property type="entry name" value="Immunoglobulins"/>
    <property type="match status" value="1"/>
</dbReference>
<reference evidence="1 2" key="1">
    <citation type="submission" date="2017-12" db="EMBL/GenBank/DDBJ databases">
        <title>High-resolution comparative analysis of great ape genomes.</title>
        <authorList>
            <person name="Pollen A."/>
            <person name="Hastie A."/>
            <person name="Hormozdiari F."/>
            <person name="Dougherty M."/>
            <person name="Liu R."/>
            <person name="Chaisson M."/>
            <person name="Hoppe E."/>
            <person name="Hill C."/>
            <person name="Pang A."/>
            <person name="Hillier L."/>
            <person name="Baker C."/>
            <person name="Armstrong J."/>
            <person name="Shendure J."/>
            <person name="Paten B."/>
            <person name="Wilson R."/>
            <person name="Chao H."/>
            <person name="Schneider V."/>
            <person name="Ventura M."/>
            <person name="Kronenberg Z."/>
            <person name="Murali S."/>
            <person name="Gordon D."/>
            <person name="Cantsilieris S."/>
            <person name="Munson K."/>
            <person name="Nelson B."/>
            <person name="Raja A."/>
            <person name="Underwood J."/>
            <person name="Diekhans M."/>
            <person name="Fiddes I."/>
            <person name="Haussler D."/>
            <person name="Eichler E."/>
        </authorList>
    </citation>
    <scope>NUCLEOTIDE SEQUENCE [LARGE SCALE GENOMIC DNA]</scope>
    <source>
        <strain evidence="1">Yerkes chimp pedigree #C0471</strain>
    </source>
</reference>
<dbReference type="InterPro" id="IPR036116">
    <property type="entry name" value="FN3_sf"/>
</dbReference>
<gene>
    <name evidence="1" type="ORF">CK820_G0044892</name>
</gene>
<comment type="caution">
    <text evidence="1">The sequence shown here is derived from an EMBL/GenBank/DDBJ whole genome shotgun (WGS) entry which is preliminary data.</text>
</comment>
<sequence>AAMYEIKVRSIPDHYFKGFWSEWSPSYYFRTPEINNSSGLSLSYGPVSPIIRRLWNIFVRNQEKI</sequence>
<evidence type="ECO:0000313" key="1">
    <source>
        <dbReference type="EMBL" id="PNI25670.1"/>
    </source>
</evidence>
<dbReference type="AlphaFoldDB" id="A0A2J8JSB8"/>
<dbReference type="InterPro" id="IPR013783">
    <property type="entry name" value="Ig-like_fold"/>
</dbReference>
<feature type="non-terminal residue" evidence="1">
    <location>
        <position position="1"/>
    </location>
</feature>
<proteinExistence type="predicted"/>
<accession>A0A2J8JSB8</accession>